<dbReference type="Pfam" id="PF00650">
    <property type="entry name" value="CRAL_TRIO"/>
    <property type="match status" value="1"/>
</dbReference>
<dbReference type="PANTHER" id="PTHR45657">
    <property type="entry name" value="CRAL-TRIO DOMAIN-CONTAINING PROTEIN YKL091C-RELATED"/>
    <property type="match status" value="1"/>
</dbReference>
<dbReference type="InterPro" id="IPR001251">
    <property type="entry name" value="CRAL-TRIO_dom"/>
</dbReference>
<dbReference type="SMART" id="SM01100">
    <property type="entry name" value="CRAL_TRIO_N"/>
    <property type="match status" value="1"/>
</dbReference>
<comment type="caution">
    <text evidence="2">The sequence shown here is derived from an EMBL/GenBank/DDBJ whole genome shotgun (WGS) entry which is preliminary data.</text>
</comment>
<name>A0AAN8I5Z8_9EURO</name>
<dbReference type="Proteomes" id="UP001316803">
    <property type="component" value="Unassembled WGS sequence"/>
</dbReference>
<keyword evidence="3" id="KW-1185">Reference proteome</keyword>
<accession>A0AAN8I5Z8</accession>
<dbReference type="EMBL" id="JAKLMC020000021">
    <property type="protein sequence ID" value="KAK5951185.1"/>
    <property type="molecule type" value="Genomic_DNA"/>
</dbReference>
<dbReference type="AlphaFoldDB" id="A0AAN8I5Z8"/>
<dbReference type="Gene3D" id="3.40.525.10">
    <property type="entry name" value="CRAL-TRIO lipid binding domain"/>
    <property type="match status" value="1"/>
</dbReference>
<feature type="domain" description="CRAL-TRIO" evidence="1">
    <location>
        <begin position="81"/>
        <end position="271"/>
    </location>
</feature>
<dbReference type="CDD" id="cd00170">
    <property type="entry name" value="SEC14"/>
    <property type="match status" value="1"/>
</dbReference>
<dbReference type="InterPro" id="IPR036865">
    <property type="entry name" value="CRAL-TRIO_dom_sf"/>
</dbReference>
<proteinExistence type="predicted"/>
<dbReference type="InterPro" id="IPR051026">
    <property type="entry name" value="PI/PC_transfer"/>
</dbReference>
<sequence>MINHDVLEDQTYEAFRKKCEETGLLQRPVDLAVNDALDGVNDETTLRRFLRADKGDVDKAFLRYREACAVREKTHLLQLYEEIDVEDFEKARILYPHWSGRRDKRGNPICLFDISRLDSKVLSEYSTSRTSAASGPSPALLRSLAFHECLTRFVLPLCTASAPHSQPVTACLYLVDITGFGIKQAWSVKNYAQDISKVLANNYPEMVDKVLVVGAPRYFGQIWKMLKGWLDPVTAAKIEILDSADVTKTLSQFIDLENIPKQFGGSFEFEHGMLPNVELRIQEVLDGVLPAGCSLAGPFKWVVDEAGKRSVVPLGTVKGARRDKAVQKVGAV</sequence>
<gene>
    <name evidence="2" type="ORF">OHC33_007602</name>
</gene>
<dbReference type="PROSITE" id="PS50191">
    <property type="entry name" value="CRAL_TRIO"/>
    <property type="match status" value="1"/>
</dbReference>
<dbReference type="Gene3D" id="1.10.8.20">
    <property type="entry name" value="N-terminal domain of phosphatidylinositol transfer protein sec14p"/>
    <property type="match status" value="1"/>
</dbReference>
<dbReference type="InterPro" id="IPR011074">
    <property type="entry name" value="CRAL/TRIO_N_dom"/>
</dbReference>
<evidence type="ECO:0000259" key="1">
    <source>
        <dbReference type="PROSITE" id="PS50191"/>
    </source>
</evidence>
<evidence type="ECO:0000313" key="2">
    <source>
        <dbReference type="EMBL" id="KAK5951185.1"/>
    </source>
</evidence>
<organism evidence="2 3">
    <name type="scientific">Knufia fluminis</name>
    <dbReference type="NCBI Taxonomy" id="191047"/>
    <lineage>
        <taxon>Eukaryota</taxon>
        <taxon>Fungi</taxon>
        <taxon>Dikarya</taxon>
        <taxon>Ascomycota</taxon>
        <taxon>Pezizomycotina</taxon>
        <taxon>Eurotiomycetes</taxon>
        <taxon>Chaetothyriomycetidae</taxon>
        <taxon>Chaetothyriales</taxon>
        <taxon>Trichomeriaceae</taxon>
        <taxon>Knufia</taxon>
    </lineage>
</organism>
<protein>
    <recommendedName>
        <fullName evidence="1">CRAL-TRIO domain-containing protein</fullName>
    </recommendedName>
</protein>
<dbReference type="SUPFAM" id="SSF46938">
    <property type="entry name" value="CRAL/TRIO N-terminal domain"/>
    <property type="match status" value="1"/>
</dbReference>
<dbReference type="PANTHER" id="PTHR45657:SF20">
    <property type="entry name" value="CRAL_TRIO DOMAIN PROTEIN (AFU_ORTHOLOGUE AFUA_5G00680)"/>
    <property type="match status" value="1"/>
</dbReference>
<dbReference type="SMART" id="SM00516">
    <property type="entry name" value="SEC14"/>
    <property type="match status" value="1"/>
</dbReference>
<evidence type="ECO:0000313" key="3">
    <source>
        <dbReference type="Proteomes" id="UP001316803"/>
    </source>
</evidence>
<reference evidence="2 3" key="1">
    <citation type="submission" date="2022-12" db="EMBL/GenBank/DDBJ databases">
        <title>Genomic features and morphological characterization of a novel Knufia sp. strain isolated from spacecraft assembly facility.</title>
        <authorList>
            <person name="Teixeira M."/>
            <person name="Chander A.M."/>
            <person name="Stajich J.E."/>
            <person name="Venkateswaran K."/>
        </authorList>
    </citation>
    <scope>NUCLEOTIDE SEQUENCE [LARGE SCALE GENOMIC DNA]</scope>
    <source>
        <strain evidence="2 3">FJI-L2-BK-P2</strain>
    </source>
</reference>
<dbReference type="InterPro" id="IPR036273">
    <property type="entry name" value="CRAL/TRIO_N_dom_sf"/>
</dbReference>
<dbReference type="SUPFAM" id="SSF52087">
    <property type="entry name" value="CRAL/TRIO domain"/>
    <property type="match status" value="1"/>
</dbReference>